<dbReference type="EMBL" id="AQHV01000003">
    <property type="protein sequence ID" value="KKB59096.1"/>
    <property type="molecule type" value="Genomic_DNA"/>
</dbReference>
<dbReference type="HOGENOM" id="CLU_3409850_0_0_10"/>
<evidence type="ECO:0000313" key="2">
    <source>
        <dbReference type="Proteomes" id="UP000033047"/>
    </source>
</evidence>
<organism evidence="1 2">
    <name type="scientific">Parabacteroides goldsteinii DSM 19448 = WAL 12034</name>
    <dbReference type="NCBI Taxonomy" id="927665"/>
    <lineage>
        <taxon>Bacteria</taxon>
        <taxon>Pseudomonadati</taxon>
        <taxon>Bacteroidota</taxon>
        <taxon>Bacteroidia</taxon>
        <taxon>Bacteroidales</taxon>
        <taxon>Tannerellaceae</taxon>
        <taxon>Parabacteroides</taxon>
    </lineage>
</organism>
<dbReference type="STRING" id="927665.HMPREF1535_00655"/>
<reference evidence="1 2" key="1">
    <citation type="submission" date="2013-04" db="EMBL/GenBank/DDBJ databases">
        <title>The Genome Sequence of Parabacteroides goldsteinii DSM 19448.</title>
        <authorList>
            <consortium name="The Broad Institute Genomics Platform"/>
            <person name="Earl A."/>
            <person name="Ward D."/>
            <person name="Feldgarden M."/>
            <person name="Gevers D."/>
            <person name="Martens E."/>
            <person name="Sakamoto M."/>
            <person name="Benno Y."/>
            <person name="Song Y."/>
            <person name="Liu C."/>
            <person name="Lee J."/>
            <person name="Bolanos M."/>
            <person name="Vaisanen M.L."/>
            <person name="Finegold S.M."/>
            <person name="Walker B."/>
            <person name="Young S."/>
            <person name="Zeng Q."/>
            <person name="Gargeya S."/>
            <person name="Fitzgerald M."/>
            <person name="Haas B."/>
            <person name="Abouelleil A."/>
            <person name="Allen A.W."/>
            <person name="Alvarado L."/>
            <person name="Arachchi H.M."/>
            <person name="Berlin A.M."/>
            <person name="Chapman S.B."/>
            <person name="Gainer-Dewar J."/>
            <person name="Goldberg J."/>
            <person name="Griggs A."/>
            <person name="Gujja S."/>
            <person name="Hansen M."/>
            <person name="Howarth C."/>
            <person name="Imamovic A."/>
            <person name="Ireland A."/>
            <person name="Larimer J."/>
            <person name="McCowan C."/>
            <person name="Murphy C."/>
            <person name="Pearson M."/>
            <person name="Poon T.W."/>
            <person name="Priest M."/>
            <person name="Roberts A."/>
            <person name="Saif S."/>
            <person name="Shea T."/>
            <person name="Sisk P."/>
            <person name="Sykes S."/>
            <person name="Wortman J."/>
            <person name="Nusbaum C."/>
            <person name="Birren B."/>
        </authorList>
    </citation>
    <scope>NUCLEOTIDE SEQUENCE [LARGE SCALE GENOMIC DNA]</scope>
    <source>
        <strain evidence="1 2">DSM 19448</strain>
    </source>
</reference>
<name>A0A0F5JMS1_9BACT</name>
<dbReference type="Proteomes" id="UP000033047">
    <property type="component" value="Unassembled WGS sequence"/>
</dbReference>
<evidence type="ECO:0000313" key="1">
    <source>
        <dbReference type="EMBL" id="KKB59096.1"/>
    </source>
</evidence>
<comment type="caution">
    <text evidence="1">The sequence shown here is derived from an EMBL/GenBank/DDBJ whole genome shotgun (WGS) entry which is preliminary data.</text>
</comment>
<protein>
    <submittedName>
        <fullName evidence="1">Uncharacterized protein</fullName>
    </submittedName>
</protein>
<proteinExistence type="predicted"/>
<sequence length="32" mass="3666">MSEKENGSGNKVRTILQFIMELLGFLLGRKKQ</sequence>
<accession>A0A0F5JMS1</accession>
<dbReference type="AlphaFoldDB" id="A0A0F5JMS1"/>
<dbReference type="PATRIC" id="fig|927665.4.peg.662"/>
<gene>
    <name evidence="1" type="ORF">HMPREF1535_00655</name>
</gene>